<evidence type="ECO:0000313" key="2">
    <source>
        <dbReference type="Proteomes" id="UP000321734"/>
    </source>
</evidence>
<dbReference type="InterPro" id="IPR011050">
    <property type="entry name" value="Pectin_lyase_fold/virulence"/>
</dbReference>
<dbReference type="RefSeq" id="WP_146893256.1">
    <property type="nucleotide sequence ID" value="NZ_VORX01000004.1"/>
</dbReference>
<protein>
    <submittedName>
        <fullName evidence="1">Uncharacterized protein</fullName>
    </submittedName>
</protein>
<reference evidence="1 2" key="1">
    <citation type="submission" date="2019-08" db="EMBL/GenBank/DDBJ databases">
        <title>Genome sequence of Gelidibacter salicanalis IC162T.</title>
        <authorList>
            <person name="Bowman J.P."/>
        </authorList>
    </citation>
    <scope>NUCLEOTIDE SEQUENCE [LARGE SCALE GENOMIC DNA]</scope>
    <source>
        <strain evidence="1 2">IC162</strain>
    </source>
</reference>
<dbReference type="OrthoDB" id="626916at2"/>
<dbReference type="AlphaFoldDB" id="A0A5C7AJ59"/>
<evidence type="ECO:0000313" key="1">
    <source>
        <dbReference type="EMBL" id="TXE07859.1"/>
    </source>
</evidence>
<name>A0A5C7AJ59_9FLAO</name>
<keyword evidence="2" id="KW-1185">Reference proteome</keyword>
<dbReference type="EMBL" id="VORX01000004">
    <property type="protein sequence ID" value="TXE07859.1"/>
    <property type="molecule type" value="Genomic_DNA"/>
</dbReference>
<sequence>MNFDLEKLYQLLPAIYRIKDSELVDNDHELPPLKALFSILSEEIGMLEENMDQLYDDQFIETCSEWAIPYIGDLIGFQPLAPIHDPKYTSRSEVANTIGYRRRKGTLSILEQLARDVTNWDANVVEYFRLLATTQYLNHLRPNNIAVPNLKNWEQLEYVGTPFDTIPRSADLRNISSERGKYNIPNIGIFLWRIQAFSRTKSVAFQVDGSRYTFHPLGINTSLYNFPNAEITITELARPYHMPVAFKRRLLKEHLNSHYGQGKDILIRIGPDRNILESELCIGDLSTWDDPATSPPAGLVVIDPELGRMMFGADFATELSINDVIVWYKYGSLQEIGGGEYSRTSSFSNFETIVTVSKDVDLGDFSTVQAAINAVQSQPNNAIVEVLDSYTYEENLQILLGVGQSVELRAAENKCPVLKFSTDFTIEGGALSEVTINGFIIDGANIDVLNNTALERLSIVHCTLKPDASDNRIVLGAAITLNIENAIVARIDTFENASIIIENSIVDVLNKEEKAISASEDQRAILKIKNATILGEVDVKSISLVENAIFTSLVTVQVLQTGCIRYSYLPFNSITPRKYQCYPKTAEEGLVIVPDFMSTIYGNPAYFQLSKWCKTEFLMGADDVSEIGVYHNLFQPQKESNLRIRLNEYLRFGMEAGVFYAS</sequence>
<comment type="caution">
    <text evidence="1">The sequence shown here is derived from an EMBL/GenBank/DDBJ whole genome shotgun (WGS) entry which is preliminary data.</text>
</comment>
<proteinExistence type="predicted"/>
<dbReference type="Proteomes" id="UP000321734">
    <property type="component" value="Unassembled WGS sequence"/>
</dbReference>
<accession>A0A5C7AJ59</accession>
<gene>
    <name evidence="1" type="ORF">ES711_10530</name>
</gene>
<dbReference type="SUPFAM" id="SSF51126">
    <property type="entry name" value="Pectin lyase-like"/>
    <property type="match status" value="1"/>
</dbReference>
<organism evidence="1 2">
    <name type="scientific">Gelidibacter salicanalis</name>
    <dbReference type="NCBI Taxonomy" id="291193"/>
    <lineage>
        <taxon>Bacteria</taxon>
        <taxon>Pseudomonadati</taxon>
        <taxon>Bacteroidota</taxon>
        <taxon>Flavobacteriia</taxon>
        <taxon>Flavobacteriales</taxon>
        <taxon>Flavobacteriaceae</taxon>
        <taxon>Gelidibacter</taxon>
    </lineage>
</organism>